<organism evidence="2 3">
    <name type="scientific">Coprinellus micaceus</name>
    <name type="common">Glistening ink-cap mushroom</name>
    <name type="synonym">Coprinus micaceus</name>
    <dbReference type="NCBI Taxonomy" id="71717"/>
    <lineage>
        <taxon>Eukaryota</taxon>
        <taxon>Fungi</taxon>
        <taxon>Dikarya</taxon>
        <taxon>Basidiomycota</taxon>
        <taxon>Agaricomycotina</taxon>
        <taxon>Agaricomycetes</taxon>
        <taxon>Agaricomycetidae</taxon>
        <taxon>Agaricales</taxon>
        <taxon>Agaricineae</taxon>
        <taxon>Psathyrellaceae</taxon>
        <taxon>Coprinellus</taxon>
    </lineage>
</organism>
<evidence type="ECO:0000313" key="3">
    <source>
        <dbReference type="Proteomes" id="UP000298030"/>
    </source>
</evidence>
<keyword evidence="3" id="KW-1185">Reference proteome</keyword>
<protein>
    <submittedName>
        <fullName evidence="2">Uncharacterized protein</fullName>
    </submittedName>
</protein>
<dbReference type="OrthoDB" id="3263296at2759"/>
<proteinExistence type="predicted"/>
<evidence type="ECO:0000313" key="2">
    <source>
        <dbReference type="EMBL" id="TEB33275.1"/>
    </source>
</evidence>
<feature type="compositionally biased region" description="Basic and acidic residues" evidence="1">
    <location>
        <begin position="215"/>
        <end position="224"/>
    </location>
</feature>
<dbReference type="STRING" id="71717.A0A4Y7TGH6"/>
<sequence>MSGPSLVALQVVLQVSPFSDSSLPSSSVAGVRSGQGAFSYGATNSSASAYSDAAASTAAVAAAGASHGLQERPKYVYGQSDSAEQQQNNGEDDVSEHAHGAYSSEPQVQQSYNAESYGSYAAYDASAGYQDATRQYQGQEGYAQDGYAAQGYDAYGNHPYGQQQYAQGYDAAQYAQYDANQQYVVDPTQYAQYDQYATAGQQPAGGSSHAGAHPTRNDDAYGGM</sequence>
<evidence type="ECO:0000256" key="1">
    <source>
        <dbReference type="SAM" id="MobiDB-lite"/>
    </source>
</evidence>
<accession>A0A4Y7TGH6</accession>
<reference evidence="2 3" key="1">
    <citation type="journal article" date="2019" name="Nat. Ecol. Evol.">
        <title>Megaphylogeny resolves global patterns of mushroom evolution.</title>
        <authorList>
            <person name="Varga T."/>
            <person name="Krizsan K."/>
            <person name="Foldi C."/>
            <person name="Dima B."/>
            <person name="Sanchez-Garcia M."/>
            <person name="Sanchez-Ramirez S."/>
            <person name="Szollosi G.J."/>
            <person name="Szarkandi J.G."/>
            <person name="Papp V."/>
            <person name="Albert L."/>
            <person name="Andreopoulos W."/>
            <person name="Angelini C."/>
            <person name="Antonin V."/>
            <person name="Barry K.W."/>
            <person name="Bougher N.L."/>
            <person name="Buchanan P."/>
            <person name="Buyck B."/>
            <person name="Bense V."/>
            <person name="Catcheside P."/>
            <person name="Chovatia M."/>
            <person name="Cooper J."/>
            <person name="Damon W."/>
            <person name="Desjardin D."/>
            <person name="Finy P."/>
            <person name="Geml J."/>
            <person name="Haridas S."/>
            <person name="Hughes K."/>
            <person name="Justo A."/>
            <person name="Karasinski D."/>
            <person name="Kautmanova I."/>
            <person name="Kiss B."/>
            <person name="Kocsube S."/>
            <person name="Kotiranta H."/>
            <person name="LaButti K.M."/>
            <person name="Lechner B.E."/>
            <person name="Liimatainen K."/>
            <person name="Lipzen A."/>
            <person name="Lukacs Z."/>
            <person name="Mihaltcheva S."/>
            <person name="Morgado L.N."/>
            <person name="Niskanen T."/>
            <person name="Noordeloos M.E."/>
            <person name="Ohm R.A."/>
            <person name="Ortiz-Santana B."/>
            <person name="Ovrebo C."/>
            <person name="Racz N."/>
            <person name="Riley R."/>
            <person name="Savchenko A."/>
            <person name="Shiryaev A."/>
            <person name="Soop K."/>
            <person name="Spirin V."/>
            <person name="Szebenyi C."/>
            <person name="Tomsovsky M."/>
            <person name="Tulloss R.E."/>
            <person name="Uehling J."/>
            <person name="Grigoriev I.V."/>
            <person name="Vagvolgyi C."/>
            <person name="Papp T."/>
            <person name="Martin F.M."/>
            <person name="Miettinen O."/>
            <person name="Hibbett D.S."/>
            <person name="Nagy L.G."/>
        </authorList>
    </citation>
    <scope>NUCLEOTIDE SEQUENCE [LARGE SCALE GENOMIC DNA]</scope>
    <source>
        <strain evidence="2 3">FP101781</strain>
    </source>
</reference>
<dbReference type="AlphaFoldDB" id="A0A4Y7TGH6"/>
<dbReference type="Proteomes" id="UP000298030">
    <property type="component" value="Unassembled WGS sequence"/>
</dbReference>
<feature type="compositionally biased region" description="Polar residues" evidence="1">
    <location>
        <begin position="79"/>
        <end position="89"/>
    </location>
</feature>
<dbReference type="EMBL" id="QPFP01000013">
    <property type="protein sequence ID" value="TEB33275.1"/>
    <property type="molecule type" value="Genomic_DNA"/>
</dbReference>
<gene>
    <name evidence="2" type="ORF">FA13DRAFT_197977</name>
</gene>
<feature type="region of interest" description="Disordered" evidence="1">
    <location>
        <begin position="197"/>
        <end position="224"/>
    </location>
</feature>
<name>A0A4Y7TGH6_COPMI</name>
<feature type="region of interest" description="Disordered" evidence="1">
    <location>
        <begin position="72"/>
        <end position="108"/>
    </location>
</feature>
<comment type="caution">
    <text evidence="2">The sequence shown here is derived from an EMBL/GenBank/DDBJ whole genome shotgun (WGS) entry which is preliminary data.</text>
</comment>